<feature type="domain" description="NADP-dependent oxidoreductase" evidence="3">
    <location>
        <begin position="31"/>
        <end position="304"/>
    </location>
</feature>
<proteinExistence type="predicted"/>
<protein>
    <submittedName>
        <fullName evidence="4">Oxidoreductase</fullName>
    </submittedName>
</protein>
<evidence type="ECO:0000313" key="4">
    <source>
        <dbReference type="EMBL" id="ARQ70591.1"/>
    </source>
</evidence>
<dbReference type="InterPro" id="IPR050791">
    <property type="entry name" value="Aldo-Keto_reductase"/>
</dbReference>
<dbReference type="InterPro" id="IPR036812">
    <property type="entry name" value="NAD(P)_OxRdtase_dom_sf"/>
</dbReference>
<accession>A0A1W7D0H0</accession>
<dbReference type="KEGG" id="smao:CAG99_18625"/>
<feature type="region of interest" description="Disordered" evidence="2">
    <location>
        <begin position="1"/>
        <end position="22"/>
    </location>
</feature>
<dbReference type="CDD" id="cd19088">
    <property type="entry name" value="AKR_AKR13B1"/>
    <property type="match status" value="1"/>
</dbReference>
<dbReference type="Proteomes" id="UP000194218">
    <property type="component" value="Chromosome"/>
</dbReference>
<evidence type="ECO:0000259" key="3">
    <source>
        <dbReference type="Pfam" id="PF00248"/>
    </source>
</evidence>
<evidence type="ECO:0000313" key="5">
    <source>
        <dbReference type="Proteomes" id="UP000194218"/>
    </source>
</evidence>
<keyword evidence="5" id="KW-1185">Reference proteome</keyword>
<dbReference type="InterPro" id="IPR020471">
    <property type="entry name" value="AKR"/>
</dbReference>
<dbReference type="PANTHER" id="PTHR43625">
    <property type="entry name" value="AFLATOXIN B1 ALDEHYDE REDUCTASE"/>
    <property type="match status" value="1"/>
</dbReference>
<evidence type="ECO:0000256" key="1">
    <source>
        <dbReference type="ARBA" id="ARBA00023002"/>
    </source>
</evidence>
<dbReference type="RefSeq" id="WP_176582950.1">
    <property type="nucleotide sequence ID" value="NZ_CP021121.1"/>
</dbReference>
<dbReference type="SUPFAM" id="SSF51430">
    <property type="entry name" value="NAD(P)-linked oxidoreductase"/>
    <property type="match status" value="1"/>
</dbReference>
<dbReference type="GO" id="GO:0016491">
    <property type="term" value="F:oxidoreductase activity"/>
    <property type="evidence" value="ECO:0007669"/>
    <property type="project" value="UniProtKB-KW"/>
</dbReference>
<dbReference type="InterPro" id="IPR023210">
    <property type="entry name" value="NADP_OxRdtase_dom"/>
</dbReference>
<reference evidence="4 5" key="1">
    <citation type="submission" date="2017-05" db="EMBL/GenBank/DDBJ databases">
        <title>Complete genome sequence of Streptomyces sp. SCSIO 03032 revealed the diverse biosynthetic pathways for its bioactive secondary metabolites.</title>
        <authorList>
            <person name="Ma L."/>
            <person name="Zhu Y."/>
            <person name="Zhang W."/>
            <person name="Zhang G."/>
            <person name="Tian X."/>
            <person name="Zhang S."/>
            <person name="Zhang C."/>
        </authorList>
    </citation>
    <scope>NUCLEOTIDE SEQUENCE [LARGE SCALE GENOMIC DNA]</scope>
    <source>
        <strain evidence="4 5">SCSIO 03032</strain>
    </source>
</reference>
<sequence length="306" mass="33404">MTAPRTSVPDPRSTQAPRPTFAIGGRAPVRRLGFGAMRLADGPVPEPHPSPVWRPPAHREQALNVLRRAVELGVELVDTADAYSLGGNEELVAEALHPYPERLLIATKCGVVRPSPGEWMPLGRPEYLRQQAELSLRRLRVDTLGLLQLHRIDPEVPLADQVGALRQLQEEGKVAHIGLSEVSVREIEEASAVAPIAAVQNQYNLADRRHDDVVDHCARHGIAFLPFFPMALGDHARPGGRLGRLGRLAEEVGATPAQVALAWLLYRSPTVLPIPGTSSEKHLAENMGAWDVTLDEARLRELDAPA</sequence>
<dbReference type="EMBL" id="CP021121">
    <property type="protein sequence ID" value="ARQ70591.1"/>
    <property type="molecule type" value="Genomic_DNA"/>
</dbReference>
<dbReference type="PRINTS" id="PR00069">
    <property type="entry name" value="ALDKETRDTASE"/>
</dbReference>
<keyword evidence="1" id="KW-0560">Oxidoreductase</keyword>
<gene>
    <name evidence="4" type="ORF">CAG99_18625</name>
</gene>
<dbReference type="AlphaFoldDB" id="A0A1W7D0H0"/>
<evidence type="ECO:0000256" key="2">
    <source>
        <dbReference type="SAM" id="MobiDB-lite"/>
    </source>
</evidence>
<dbReference type="GO" id="GO:0005737">
    <property type="term" value="C:cytoplasm"/>
    <property type="evidence" value="ECO:0007669"/>
    <property type="project" value="TreeGrafter"/>
</dbReference>
<organism evidence="4 5">
    <name type="scientific">Streptomyces marincola</name>
    <dbReference type="NCBI Taxonomy" id="2878388"/>
    <lineage>
        <taxon>Bacteria</taxon>
        <taxon>Bacillati</taxon>
        <taxon>Actinomycetota</taxon>
        <taxon>Actinomycetes</taxon>
        <taxon>Kitasatosporales</taxon>
        <taxon>Streptomycetaceae</taxon>
        <taxon>Streptomyces</taxon>
    </lineage>
</organism>
<dbReference type="PANTHER" id="PTHR43625:SF40">
    <property type="entry name" value="ALDO-KETO REDUCTASE YAKC [NADP(+)]"/>
    <property type="match status" value="1"/>
</dbReference>
<name>A0A1W7D0H0_9ACTN</name>
<dbReference type="Gene3D" id="3.20.20.100">
    <property type="entry name" value="NADP-dependent oxidoreductase domain"/>
    <property type="match status" value="1"/>
</dbReference>
<dbReference type="Pfam" id="PF00248">
    <property type="entry name" value="Aldo_ket_red"/>
    <property type="match status" value="1"/>
</dbReference>